<keyword evidence="3" id="KW-1185">Reference proteome</keyword>
<dbReference type="PANTHER" id="PTHR21277">
    <property type="entry name" value="TRANSCRIPTIONAL ADAPTER 1"/>
    <property type="match status" value="1"/>
</dbReference>
<comment type="caution">
    <text evidence="2">The sequence shown here is derived from an EMBL/GenBank/DDBJ whole genome shotgun (WGS) entry which is preliminary data.</text>
</comment>
<evidence type="ECO:0000313" key="2">
    <source>
        <dbReference type="EMBL" id="KAK9037908.1"/>
    </source>
</evidence>
<dbReference type="EMBL" id="JBBPBN010000005">
    <property type="protein sequence ID" value="KAK9037908.1"/>
    <property type="molecule type" value="Genomic_DNA"/>
</dbReference>
<dbReference type="Pfam" id="PF12767">
    <property type="entry name" value="SAGA-Tad1"/>
    <property type="match status" value="1"/>
</dbReference>
<accession>A0ABR2TKB5</accession>
<evidence type="ECO:0000313" key="3">
    <source>
        <dbReference type="Proteomes" id="UP001396334"/>
    </source>
</evidence>
<feature type="region of interest" description="Disordered" evidence="1">
    <location>
        <begin position="135"/>
        <end position="170"/>
    </location>
</feature>
<feature type="region of interest" description="Disordered" evidence="1">
    <location>
        <begin position="79"/>
        <end position="114"/>
    </location>
</feature>
<gene>
    <name evidence="2" type="ORF">V6N11_022807</name>
</gene>
<protein>
    <submittedName>
        <fullName evidence="2">Uncharacterized protein</fullName>
    </submittedName>
</protein>
<reference evidence="2 3" key="1">
    <citation type="journal article" date="2024" name="G3 (Bethesda)">
        <title>Genome assembly of Hibiscus sabdariffa L. provides insights into metabolisms of medicinal natural products.</title>
        <authorList>
            <person name="Kim T."/>
        </authorList>
    </citation>
    <scope>NUCLEOTIDE SEQUENCE [LARGE SCALE GENOMIC DNA]</scope>
    <source>
        <strain evidence="2">TK-2024</strain>
        <tissue evidence="2">Old leaves</tissue>
    </source>
</reference>
<dbReference type="Proteomes" id="UP001396334">
    <property type="component" value="Unassembled WGS sequence"/>
</dbReference>
<proteinExistence type="predicted"/>
<feature type="compositionally biased region" description="Basic and acidic residues" evidence="1">
    <location>
        <begin position="91"/>
        <end position="101"/>
    </location>
</feature>
<dbReference type="InterPro" id="IPR024738">
    <property type="entry name" value="Hfi1/Tada1"/>
</dbReference>
<evidence type="ECO:0000256" key="1">
    <source>
        <dbReference type="SAM" id="MobiDB-lite"/>
    </source>
</evidence>
<name>A0ABR2TKB5_9ROSI</name>
<dbReference type="PANTHER" id="PTHR21277:SF29">
    <property type="entry name" value="TRANSCRIPTIONAL REGULATOR OF RNA POLII, SAGA, SUBUNIT"/>
    <property type="match status" value="1"/>
</dbReference>
<sequence>MPADRHFSRIYTSELKSLVGRKIGRIYAKKFFNLLGRSVIRNASLSKTPLSRENKLEGSLSVKLTTRFQKSNLQSLCKDIPLSPRKGRTPNLRDHKLRDRPSPLGPHGKNHTTACEDALPNVHEQQSAIELLSLSSRPPASVEDGEEVNQAAGSPSIHSRSPIRAPLGIF</sequence>
<organism evidence="2 3">
    <name type="scientific">Hibiscus sabdariffa</name>
    <name type="common">roselle</name>
    <dbReference type="NCBI Taxonomy" id="183260"/>
    <lineage>
        <taxon>Eukaryota</taxon>
        <taxon>Viridiplantae</taxon>
        <taxon>Streptophyta</taxon>
        <taxon>Embryophyta</taxon>
        <taxon>Tracheophyta</taxon>
        <taxon>Spermatophyta</taxon>
        <taxon>Magnoliopsida</taxon>
        <taxon>eudicotyledons</taxon>
        <taxon>Gunneridae</taxon>
        <taxon>Pentapetalae</taxon>
        <taxon>rosids</taxon>
        <taxon>malvids</taxon>
        <taxon>Malvales</taxon>
        <taxon>Malvaceae</taxon>
        <taxon>Malvoideae</taxon>
        <taxon>Hibiscus</taxon>
    </lineage>
</organism>